<dbReference type="InterPro" id="IPR036188">
    <property type="entry name" value="FAD/NAD-bd_sf"/>
</dbReference>
<evidence type="ECO:0000313" key="6">
    <source>
        <dbReference type="Proteomes" id="UP001596058"/>
    </source>
</evidence>
<dbReference type="EMBL" id="JBHSPA010000065">
    <property type="protein sequence ID" value="MFC5831499.1"/>
    <property type="molecule type" value="Genomic_DNA"/>
</dbReference>
<dbReference type="Gene3D" id="3.50.50.60">
    <property type="entry name" value="FAD/NAD(P)-binding domain"/>
    <property type="match status" value="1"/>
</dbReference>
<evidence type="ECO:0000256" key="1">
    <source>
        <dbReference type="ARBA" id="ARBA00001974"/>
    </source>
</evidence>
<feature type="domain" description="FAD-binding" evidence="4">
    <location>
        <begin position="4"/>
        <end position="332"/>
    </location>
</feature>
<proteinExistence type="predicted"/>
<comment type="caution">
    <text evidence="5">The sequence shown here is derived from an EMBL/GenBank/DDBJ whole genome shotgun (WGS) entry which is preliminary data.</text>
</comment>
<dbReference type="Proteomes" id="UP001596058">
    <property type="component" value="Unassembled WGS sequence"/>
</dbReference>
<gene>
    <name evidence="5" type="ORF">ACFPZ3_47290</name>
</gene>
<dbReference type="InterPro" id="IPR050641">
    <property type="entry name" value="RIFMO-like"/>
</dbReference>
<accession>A0ABW1D110</accession>
<dbReference type="Pfam" id="PF21274">
    <property type="entry name" value="Rng_hyd_C"/>
    <property type="match status" value="1"/>
</dbReference>
<dbReference type="Pfam" id="PF01494">
    <property type="entry name" value="FAD_binding_3"/>
    <property type="match status" value="1"/>
</dbReference>
<evidence type="ECO:0000313" key="5">
    <source>
        <dbReference type="EMBL" id="MFC5831499.1"/>
    </source>
</evidence>
<dbReference type="PANTHER" id="PTHR43004">
    <property type="entry name" value="TRK SYSTEM POTASSIUM UPTAKE PROTEIN"/>
    <property type="match status" value="1"/>
</dbReference>
<sequence>MNPTDVIVVGAGPTGLMLACELAQAGVRCRLLERRAEQPNITRAFAVHARTLELLDARGLADDLMPHGVPIRGLQPVPGATLDLRKLETRYPMLLIVPQSGTERVLEARAHELGVEIVRGAEVTGLRQDARGVVVELADGRTETAEYVVGCDGAHSKIRELAGIDFAGKQYETHILLADVRLTEPPGDTLFAATGPEGVVLMIPFGDGWFRAIAWDRLREQVPLEVPLPMAEMRDAFRRIAGTDFGMLEQRWSSRFLSERRQARRYRAGRLFLAGDAAHVHSPLGGQGMNTGIQDAMNLGWKLAAAVRGQAPAGLLDSYESERHRVGAQVLALTDAFNRLVLGRSAIRRAVRGVTIRLLLRFGPSRRLLAGRLTGLGIHYPATSRHAHPWTGRRMPDLACEGGRVYELLRDGRHLLVDTTGAAGRSVGNAVKAVRYTGPAVPGLPGAILVRPDGYVAWAGAAARDLPAHHEQALTRAER</sequence>
<dbReference type="PANTHER" id="PTHR43004:SF19">
    <property type="entry name" value="BINDING MONOOXYGENASE, PUTATIVE (JCVI)-RELATED"/>
    <property type="match status" value="1"/>
</dbReference>
<keyword evidence="3" id="KW-0274">FAD</keyword>
<dbReference type="RefSeq" id="WP_379520972.1">
    <property type="nucleotide sequence ID" value="NZ_JBHSPA010000065.1"/>
</dbReference>
<evidence type="ECO:0000259" key="4">
    <source>
        <dbReference type="Pfam" id="PF01494"/>
    </source>
</evidence>
<dbReference type="SUPFAM" id="SSF51905">
    <property type="entry name" value="FAD/NAD(P)-binding domain"/>
    <property type="match status" value="1"/>
</dbReference>
<keyword evidence="6" id="KW-1185">Reference proteome</keyword>
<reference evidence="6" key="1">
    <citation type="journal article" date="2019" name="Int. J. Syst. Evol. Microbiol.">
        <title>The Global Catalogue of Microorganisms (GCM) 10K type strain sequencing project: providing services to taxonomists for standard genome sequencing and annotation.</title>
        <authorList>
            <consortium name="The Broad Institute Genomics Platform"/>
            <consortium name="The Broad Institute Genome Sequencing Center for Infectious Disease"/>
            <person name="Wu L."/>
            <person name="Ma J."/>
        </authorList>
    </citation>
    <scope>NUCLEOTIDE SEQUENCE [LARGE SCALE GENOMIC DNA]</scope>
    <source>
        <strain evidence="6">CCUG 53903</strain>
    </source>
</reference>
<protein>
    <submittedName>
        <fullName evidence="5">FAD-dependent oxidoreductase</fullName>
    </submittedName>
</protein>
<organism evidence="5 6">
    <name type="scientific">Nonomuraea insulae</name>
    <dbReference type="NCBI Taxonomy" id="1616787"/>
    <lineage>
        <taxon>Bacteria</taxon>
        <taxon>Bacillati</taxon>
        <taxon>Actinomycetota</taxon>
        <taxon>Actinomycetes</taxon>
        <taxon>Streptosporangiales</taxon>
        <taxon>Streptosporangiaceae</taxon>
        <taxon>Nonomuraea</taxon>
    </lineage>
</organism>
<dbReference type="InterPro" id="IPR002938">
    <property type="entry name" value="FAD-bd"/>
</dbReference>
<comment type="cofactor">
    <cofactor evidence="1">
        <name>FAD</name>
        <dbReference type="ChEBI" id="CHEBI:57692"/>
    </cofactor>
</comment>
<evidence type="ECO:0000256" key="3">
    <source>
        <dbReference type="ARBA" id="ARBA00022827"/>
    </source>
</evidence>
<keyword evidence="2" id="KW-0285">Flavoprotein</keyword>
<dbReference type="PRINTS" id="PR00420">
    <property type="entry name" value="RNGMNOXGNASE"/>
</dbReference>
<dbReference type="Gene3D" id="3.40.30.120">
    <property type="match status" value="1"/>
</dbReference>
<dbReference type="Gene3D" id="3.30.70.2450">
    <property type="match status" value="1"/>
</dbReference>
<name>A0ABW1D110_9ACTN</name>
<evidence type="ECO:0000256" key="2">
    <source>
        <dbReference type="ARBA" id="ARBA00022630"/>
    </source>
</evidence>